<comment type="subcellular location">
    <subcellularLocation>
        <location evidence="2">Cytoplasm</location>
    </subcellularLocation>
</comment>
<reference evidence="12" key="1">
    <citation type="submission" date="2023-07" db="EMBL/GenBank/DDBJ databases">
        <title>Gilvimarinus algae sp. nov., isolated from the surface of Kelp.</title>
        <authorList>
            <person name="Sun Y.Y."/>
            <person name="Gong Y."/>
            <person name="Du Z.J."/>
        </authorList>
    </citation>
    <scope>NUCLEOTIDE SEQUENCE</scope>
    <source>
        <strain evidence="12">SDUM040014</strain>
    </source>
</reference>
<dbReference type="Pfam" id="PF02108">
    <property type="entry name" value="FliH"/>
    <property type="match status" value="1"/>
</dbReference>
<proteinExistence type="inferred from homology"/>
<organism evidence="12 13">
    <name type="scientific">Gilvimarinus algae</name>
    <dbReference type="NCBI Taxonomy" id="3058037"/>
    <lineage>
        <taxon>Bacteria</taxon>
        <taxon>Pseudomonadati</taxon>
        <taxon>Pseudomonadota</taxon>
        <taxon>Gammaproteobacteria</taxon>
        <taxon>Cellvibrionales</taxon>
        <taxon>Cellvibrionaceae</taxon>
        <taxon>Gilvimarinus</taxon>
    </lineage>
</organism>
<accession>A0ABT8TEU1</accession>
<evidence type="ECO:0000256" key="3">
    <source>
        <dbReference type="ARBA" id="ARBA00006602"/>
    </source>
</evidence>
<feature type="compositionally biased region" description="Acidic residues" evidence="10">
    <location>
        <begin position="282"/>
        <end position="291"/>
    </location>
</feature>
<comment type="caution">
    <text evidence="12">The sequence shown here is derived from an EMBL/GenBank/DDBJ whole genome shotgun (WGS) entry which is preliminary data.</text>
</comment>
<dbReference type="EMBL" id="JAULRT010000052">
    <property type="protein sequence ID" value="MDO3382594.1"/>
    <property type="molecule type" value="Genomic_DNA"/>
</dbReference>
<evidence type="ECO:0000256" key="2">
    <source>
        <dbReference type="ARBA" id="ARBA00004496"/>
    </source>
</evidence>
<comment type="similarity">
    <text evidence="3">Belongs to the FliH family.</text>
</comment>
<keyword evidence="7" id="KW-1005">Bacterial flagellum biogenesis</keyword>
<protein>
    <recommendedName>
        <fullName evidence="4">Flagellar assembly protein FliH</fullName>
    </recommendedName>
</protein>
<dbReference type="PANTHER" id="PTHR34982">
    <property type="entry name" value="YOP PROTEINS TRANSLOCATION PROTEIN L"/>
    <property type="match status" value="1"/>
</dbReference>
<dbReference type="InterPro" id="IPR018035">
    <property type="entry name" value="Flagellar_FliH/T3SS_HrpE"/>
</dbReference>
<dbReference type="InterPro" id="IPR000563">
    <property type="entry name" value="Flag_FliH"/>
</dbReference>
<feature type="domain" description="Flagellar assembly protein FliH/Type III secretion system HrpE" evidence="11">
    <location>
        <begin position="111"/>
        <end position="233"/>
    </location>
</feature>
<dbReference type="RefSeq" id="WP_302712937.1">
    <property type="nucleotide sequence ID" value="NZ_JAULRT010000052.1"/>
</dbReference>
<evidence type="ECO:0000256" key="4">
    <source>
        <dbReference type="ARBA" id="ARBA00016507"/>
    </source>
</evidence>
<keyword evidence="6" id="KW-0963">Cytoplasm</keyword>
<evidence type="ECO:0000313" key="12">
    <source>
        <dbReference type="EMBL" id="MDO3382594.1"/>
    </source>
</evidence>
<feature type="region of interest" description="Disordered" evidence="10">
    <location>
        <begin position="29"/>
        <end position="49"/>
    </location>
</feature>
<keyword evidence="12" id="KW-0282">Flagellum</keyword>
<dbReference type="Proteomes" id="UP001168380">
    <property type="component" value="Unassembled WGS sequence"/>
</dbReference>
<evidence type="ECO:0000256" key="8">
    <source>
        <dbReference type="ARBA" id="ARBA00022927"/>
    </source>
</evidence>
<evidence type="ECO:0000256" key="9">
    <source>
        <dbReference type="ARBA" id="ARBA00023225"/>
    </source>
</evidence>
<dbReference type="PRINTS" id="PR01003">
    <property type="entry name" value="FLGFLIH"/>
</dbReference>
<keyword evidence="8" id="KW-0653">Protein transport</keyword>
<dbReference type="SUPFAM" id="SSF160527">
    <property type="entry name" value="V-type ATPase subunit E-like"/>
    <property type="match status" value="1"/>
</dbReference>
<keyword evidence="9" id="KW-1006">Bacterial flagellum protein export</keyword>
<evidence type="ECO:0000256" key="10">
    <source>
        <dbReference type="SAM" id="MobiDB-lite"/>
    </source>
</evidence>
<evidence type="ECO:0000256" key="1">
    <source>
        <dbReference type="ARBA" id="ARBA00003041"/>
    </source>
</evidence>
<dbReference type="InterPro" id="IPR051472">
    <property type="entry name" value="T3SS_Stator/FliH"/>
</dbReference>
<gene>
    <name evidence="12" type="ORF">QWI16_10460</name>
</gene>
<evidence type="ECO:0000256" key="5">
    <source>
        <dbReference type="ARBA" id="ARBA00022448"/>
    </source>
</evidence>
<evidence type="ECO:0000256" key="7">
    <source>
        <dbReference type="ARBA" id="ARBA00022795"/>
    </source>
</evidence>
<name>A0ABT8TEU1_9GAMM</name>
<keyword evidence="13" id="KW-1185">Reference proteome</keyword>
<dbReference type="Gene3D" id="3.30.2320.30">
    <property type="entry name" value="ATP synthase, E subunit, C-terminal"/>
    <property type="match status" value="1"/>
</dbReference>
<keyword evidence="12" id="KW-0969">Cilium</keyword>
<comment type="function">
    <text evidence="1">Needed for flagellar regrowth and assembly.</text>
</comment>
<dbReference type="PANTHER" id="PTHR34982:SF1">
    <property type="entry name" value="FLAGELLAR ASSEMBLY PROTEIN FLIH"/>
    <property type="match status" value="1"/>
</dbReference>
<evidence type="ECO:0000259" key="11">
    <source>
        <dbReference type="Pfam" id="PF02108"/>
    </source>
</evidence>
<keyword evidence="12" id="KW-0966">Cell projection</keyword>
<keyword evidence="5" id="KW-0813">Transport</keyword>
<evidence type="ECO:0000256" key="6">
    <source>
        <dbReference type="ARBA" id="ARBA00022490"/>
    </source>
</evidence>
<evidence type="ECO:0000313" key="13">
    <source>
        <dbReference type="Proteomes" id="UP001168380"/>
    </source>
</evidence>
<feature type="region of interest" description="Disordered" evidence="10">
    <location>
        <begin position="242"/>
        <end position="291"/>
    </location>
</feature>
<dbReference type="InterPro" id="IPR038495">
    <property type="entry name" value="ATPase_E_C"/>
</dbReference>
<sequence>MGEKANPNRIPAESADHWRSWAMPVIGDDGSVVSADKNKGRQADESIEDVELDNLPSGGMTAEQLAEIVGQAEQEGFAKGREDGFKTGYDEGYLSGQQQGALDMRQQLVAEQKTFQSLVEAFSRPLNDQDEKLEKLLLNMVGRMTRAVVMRELTTDSGDILALVRQSIAALPAGSEVMTVHLNPEDLAVVEAYSKDHSLDWHFHPDPDLTPGGVKVSTRDSHVDYSVERRLEEVIERFLSQQEVDEKTSDEALLASPEDAAQQVPDDPIPTPDEPSSSIGDLDGDGEPPHG</sequence>